<evidence type="ECO:0000256" key="6">
    <source>
        <dbReference type="ARBA" id="ARBA00022490"/>
    </source>
</evidence>
<comment type="catalytic activity">
    <reaction evidence="10">
        <text>1,2-dihexadecanoyl-sn-glycero-3-phospho-(1D-myo-inositol-3,4,5-trisphosphate) + H2O = 1,2-dihexadecanoyl-sn-glycero-3-phospho-(1D-myo-inositol-4,5-bisphosphate) + phosphate</text>
        <dbReference type="Rhea" id="RHEA:43560"/>
        <dbReference type="ChEBI" id="CHEBI:15377"/>
        <dbReference type="ChEBI" id="CHEBI:43474"/>
        <dbReference type="ChEBI" id="CHEBI:83420"/>
        <dbReference type="ChEBI" id="CHEBI:83423"/>
    </reaction>
    <physiologicalReaction direction="left-to-right" evidence="10">
        <dbReference type="Rhea" id="RHEA:43561"/>
    </physiologicalReaction>
</comment>
<dbReference type="SMART" id="SM01326">
    <property type="entry name" value="PTEN_C2"/>
    <property type="match status" value="1"/>
</dbReference>
<dbReference type="EC" id="3.1.3.16" evidence="5"/>
<dbReference type="Pfam" id="PF10409">
    <property type="entry name" value="PTEN_C2"/>
    <property type="match status" value="1"/>
</dbReference>
<evidence type="ECO:0000256" key="5">
    <source>
        <dbReference type="ARBA" id="ARBA00013081"/>
    </source>
</evidence>
<evidence type="ECO:0000256" key="19">
    <source>
        <dbReference type="ARBA" id="ARBA00051341"/>
    </source>
</evidence>
<protein>
    <recommendedName>
        <fullName evidence="12">Phosphatidylinositol 3,4,5-trisphosphate 3-phosphatase and dual-specificity protein phosphatase PTEN</fullName>
        <ecNumber evidence="5">3.1.3.16</ecNumber>
        <ecNumber evidence="4">3.1.3.48</ecNumber>
        <ecNumber evidence="3">3.1.3.67</ecNumber>
    </recommendedName>
    <alternativeName>
        <fullName evidence="16">Inositol polyphosphate 3-phosphatase</fullName>
    </alternativeName>
</protein>
<evidence type="ECO:0000256" key="4">
    <source>
        <dbReference type="ARBA" id="ARBA00013064"/>
    </source>
</evidence>
<feature type="domain" description="Phosphatase tensin-type" evidence="22">
    <location>
        <begin position="14"/>
        <end position="185"/>
    </location>
</feature>
<evidence type="ECO:0000256" key="12">
    <source>
        <dbReference type="ARBA" id="ARBA00034338"/>
    </source>
</evidence>
<feature type="compositionally biased region" description="Low complexity" evidence="20">
    <location>
        <begin position="340"/>
        <end position="353"/>
    </location>
</feature>
<evidence type="ECO:0000259" key="23">
    <source>
        <dbReference type="PROSITE" id="PS51182"/>
    </source>
</evidence>
<dbReference type="InterPro" id="IPR051281">
    <property type="entry name" value="Dual-spec_lipid-protein_phosph"/>
</dbReference>
<dbReference type="PROSITE" id="PS51182">
    <property type="entry name" value="C2_TENSIN"/>
    <property type="match status" value="1"/>
</dbReference>
<dbReference type="EMBL" id="CASHTH010001517">
    <property type="protein sequence ID" value="CAI8016323.1"/>
    <property type="molecule type" value="Genomic_DNA"/>
</dbReference>
<evidence type="ECO:0000313" key="25">
    <source>
        <dbReference type="Proteomes" id="UP001174909"/>
    </source>
</evidence>
<evidence type="ECO:0000256" key="10">
    <source>
        <dbReference type="ARBA" id="ARBA00034256"/>
    </source>
</evidence>
<dbReference type="CDD" id="cd14509">
    <property type="entry name" value="PTP_PTEN"/>
    <property type="match status" value="1"/>
</dbReference>
<dbReference type="GO" id="GO:0008285">
    <property type="term" value="P:negative regulation of cell population proliferation"/>
    <property type="evidence" value="ECO:0007669"/>
    <property type="project" value="TreeGrafter"/>
</dbReference>
<comment type="catalytic activity">
    <reaction evidence="13">
        <text>1D-myo-inositol 1,3,4,5-tetrakisphosphate + H2O = 1D-myo-inositol 1,4,5-trisphosphate + phosphate</text>
        <dbReference type="Rhea" id="RHEA:77155"/>
        <dbReference type="ChEBI" id="CHEBI:15377"/>
        <dbReference type="ChEBI" id="CHEBI:43474"/>
        <dbReference type="ChEBI" id="CHEBI:57895"/>
        <dbReference type="ChEBI" id="CHEBI:203600"/>
    </reaction>
    <physiologicalReaction direction="left-to-right" evidence="13">
        <dbReference type="Rhea" id="RHEA:77156"/>
    </physiologicalReaction>
</comment>
<comment type="similarity">
    <text evidence="2">Belongs to the PTEN phosphatase protein family.</text>
</comment>
<evidence type="ECO:0000256" key="16">
    <source>
        <dbReference type="ARBA" id="ARBA00044309"/>
    </source>
</evidence>
<dbReference type="FunFam" id="3.90.190.10:FF:000029">
    <property type="entry name" value="Phosphatidylinositol 3,4,5-trisphosphate 3-phosphatase and dual-specificity protein phosphatase PTEN"/>
    <property type="match status" value="1"/>
</dbReference>
<feature type="domain" description="Tyrosine specific protein phosphatases" evidence="21">
    <location>
        <begin position="95"/>
        <end position="173"/>
    </location>
</feature>
<dbReference type="AlphaFoldDB" id="A0AA35RT17"/>
<dbReference type="InterPro" id="IPR029021">
    <property type="entry name" value="Prot-tyrosine_phosphatase-like"/>
</dbReference>
<evidence type="ECO:0000259" key="22">
    <source>
        <dbReference type="PROSITE" id="PS51181"/>
    </source>
</evidence>
<organism evidence="24 25">
    <name type="scientific">Geodia barretti</name>
    <name type="common">Barrett's horny sponge</name>
    <dbReference type="NCBI Taxonomy" id="519541"/>
    <lineage>
        <taxon>Eukaryota</taxon>
        <taxon>Metazoa</taxon>
        <taxon>Porifera</taxon>
        <taxon>Demospongiae</taxon>
        <taxon>Heteroscleromorpha</taxon>
        <taxon>Tetractinellida</taxon>
        <taxon>Astrophorina</taxon>
        <taxon>Geodiidae</taxon>
        <taxon>Geodia</taxon>
    </lineage>
</organism>
<feature type="region of interest" description="Disordered" evidence="20">
    <location>
        <begin position="302"/>
        <end position="357"/>
    </location>
</feature>
<dbReference type="InterPro" id="IPR016130">
    <property type="entry name" value="Tyr_Pase_AS"/>
</dbReference>
<dbReference type="GO" id="GO:0016314">
    <property type="term" value="F:phosphatidylinositol-3,4,5-trisphosphate 3-phosphatase activity"/>
    <property type="evidence" value="ECO:0007669"/>
    <property type="project" value="UniProtKB-EC"/>
</dbReference>
<comment type="catalytic activity">
    <reaction evidence="19">
        <text>O-phospho-L-tyrosyl-[protein] + H2O = L-tyrosyl-[protein] + phosphate</text>
        <dbReference type="Rhea" id="RHEA:10684"/>
        <dbReference type="Rhea" id="RHEA-COMP:10136"/>
        <dbReference type="Rhea" id="RHEA-COMP:20101"/>
        <dbReference type="ChEBI" id="CHEBI:15377"/>
        <dbReference type="ChEBI" id="CHEBI:43474"/>
        <dbReference type="ChEBI" id="CHEBI:46858"/>
        <dbReference type="ChEBI" id="CHEBI:61978"/>
        <dbReference type="EC" id="3.1.3.48"/>
    </reaction>
    <physiologicalReaction direction="left-to-right" evidence="19">
        <dbReference type="Rhea" id="RHEA:10685"/>
    </physiologicalReaction>
</comment>
<dbReference type="InterPro" id="IPR029023">
    <property type="entry name" value="Tensin_phosphatase"/>
</dbReference>
<dbReference type="PROSITE" id="PS50056">
    <property type="entry name" value="TYR_PHOSPHATASE_2"/>
    <property type="match status" value="1"/>
</dbReference>
<dbReference type="EC" id="3.1.3.48" evidence="4"/>
<evidence type="ECO:0000256" key="18">
    <source>
        <dbReference type="ARBA" id="ARBA00048832"/>
    </source>
</evidence>
<keyword evidence="7" id="KW-0378">Hydrolase</keyword>
<dbReference type="PROSITE" id="PS51181">
    <property type="entry name" value="PPASE_TENSIN"/>
    <property type="match status" value="1"/>
</dbReference>
<dbReference type="InterPro" id="IPR035892">
    <property type="entry name" value="C2_domain_sf"/>
</dbReference>
<accession>A0AA35RT17</accession>
<feature type="compositionally biased region" description="Basic and acidic residues" evidence="20">
    <location>
        <begin position="312"/>
        <end position="322"/>
    </location>
</feature>
<gene>
    <name evidence="24" type="ORF">GBAR_LOCUS10015</name>
</gene>
<proteinExistence type="inferred from homology"/>
<comment type="subcellular location">
    <subcellularLocation>
        <location evidence="1">Cytoplasm</location>
    </subcellularLocation>
</comment>
<dbReference type="GO" id="GO:0051896">
    <property type="term" value="P:regulation of phosphatidylinositol 3-kinase/protein kinase B signal transduction"/>
    <property type="evidence" value="ECO:0007669"/>
    <property type="project" value="TreeGrafter"/>
</dbReference>
<dbReference type="InterPro" id="IPR000387">
    <property type="entry name" value="Tyr_Pase_dom"/>
</dbReference>
<evidence type="ECO:0000256" key="15">
    <source>
        <dbReference type="ARBA" id="ARBA00043762"/>
    </source>
</evidence>
<sequence>MTNIVKKMVSKKKRRYVEYGFDLDLTYIKPNIVAMGFPSEKLEGVFRNRAQDVVRFFDMKHPDHYKVYNLCSERTYDPGRFHQRVANYPFDDHQAPPFELIRPFCDDMDLWLKDDDRNVAVVHCKAGKGRTGVMICSYLLHDRLFDTSKEALAFYGEARTQNAKGVTIPSQRRWVQYYGHLIRNSLEYSPRTVLLKALRLQGMPMMQVGTCVPSFVVRFNNVRIHTSKVYENLRKTDTIVDLTLPQPVPLCGDIKIELFHNTRTYRKEKMLHFWFNTFFIDMHIAQQQAWAADEHRAEREVRAEVHHHRTKKEKERERESLRGHATGTSQHMVMRDSRAAARASGVSSSSNGGLTPGYDVGPDCKVIILPQHELDKANKDKRHFPGSFQVHVVLSEVNQEVENDGLKINPPPSSSSSSDNEGEARVDYCDEDENLSDTDSEDEWDKPSKV</sequence>
<evidence type="ECO:0000256" key="2">
    <source>
        <dbReference type="ARBA" id="ARBA00007881"/>
    </source>
</evidence>
<dbReference type="SUPFAM" id="SSF52799">
    <property type="entry name" value="(Phosphotyrosine protein) phosphatases II"/>
    <property type="match status" value="1"/>
</dbReference>
<evidence type="ECO:0000256" key="8">
    <source>
        <dbReference type="ARBA" id="ARBA00022912"/>
    </source>
</evidence>
<feature type="region of interest" description="Disordered" evidence="20">
    <location>
        <begin position="403"/>
        <end position="450"/>
    </location>
</feature>
<feature type="domain" description="C2 tensin-type" evidence="23">
    <location>
        <begin position="190"/>
        <end position="397"/>
    </location>
</feature>
<evidence type="ECO:0000256" key="14">
    <source>
        <dbReference type="ARBA" id="ARBA00043760"/>
    </source>
</evidence>
<keyword evidence="25" id="KW-1185">Reference proteome</keyword>
<reference evidence="24" key="1">
    <citation type="submission" date="2023-03" db="EMBL/GenBank/DDBJ databases">
        <authorList>
            <person name="Steffen K."/>
            <person name="Cardenas P."/>
        </authorList>
    </citation>
    <scope>NUCLEOTIDE SEQUENCE</scope>
</reference>
<keyword evidence="6" id="KW-0963">Cytoplasm</keyword>
<evidence type="ECO:0000313" key="24">
    <source>
        <dbReference type="EMBL" id="CAI8016323.1"/>
    </source>
</evidence>
<dbReference type="Pfam" id="PF22785">
    <property type="entry name" value="Tc-R-P"/>
    <property type="match status" value="1"/>
</dbReference>
<evidence type="ECO:0000256" key="7">
    <source>
        <dbReference type="ARBA" id="ARBA00022801"/>
    </source>
</evidence>
<dbReference type="PANTHER" id="PTHR12305:SF81">
    <property type="entry name" value="PHOSPHATIDYLINOSITOL 3,4,5-TRISPHOSPHATE 3-PHOSPHATASE AND DUAL-SPECIFICITY PROTEIN PHOSPHATASE PTEN"/>
    <property type="match status" value="1"/>
</dbReference>
<dbReference type="Gene3D" id="2.60.40.1110">
    <property type="match status" value="1"/>
</dbReference>
<dbReference type="InterPro" id="IPR014020">
    <property type="entry name" value="Tensin_C2-dom"/>
</dbReference>
<comment type="catalytic activity">
    <reaction evidence="14">
        <text>a 1,2-diacyl-sn-glycero-3-phospho-(1D-myo-inositol-3,4,5-trisphosphate) + H2O = a 1,2-diacyl-sn-glycero-3-phospho-(1D-myo-inositol-4,5-bisphosphate) + phosphate</text>
        <dbReference type="Rhea" id="RHEA:25017"/>
        <dbReference type="ChEBI" id="CHEBI:15377"/>
        <dbReference type="ChEBI" id="CHEBI:43474"/>
        <dbReference type="ChEBI" id="CHEBI:57836"/>
        <dbReference type="ChEBI" id="CHEBI:58456"/>
        <dbReference type="EC" id="3.1.3.67"/>
    </reaction>
    <physiologicalReaction direction="left-to-right" evidence="14">
        <dbReference type="Rhea" id="RHEA:25018"/>
    </physiologicalReaction>
</comment>
<comment type="catalytic activity">
    <reaction evidence="15">
        <text>1D-myo-inositol 1,3,4,5,6-pentakisphosphate + H2O = 1D-myo-inositol 1,4,5,6-tetrakisphosphate + phosphate</text>
        <dbReference type="Rhea" id="RHEA:77143"/>
        <dbReference type="ChEBI" id="CHEBI:15377"/>
        <dbReference type="ChEBI" id="CHEBI:43474"/>
        <dbReference type="ChEBI" id="CHEBI:57627"/>
        <dbReference type="ChEBI" id="CHEBI:57733"/>
    </reaction>
    <physiologicalReaction direction="left-to-right" evidence="15">
        <dbReference type="Rhea" id="RHEA:77144"/>
    </physiologicalReaction>
</comment>
<evidence type="ECO:0000256" key="1">
    <source>
        <dbReference type="ARBA" id="ARBA00004496"/>
    </source>
</evidence>
<dbReference type="GO" id="GO:0043491">
    <property type="term" value="P:phosphatidylinositol 3-kinase/protein kinase B signal transduction"/>
    <property type="evidence" value="ECO:0007669"/>
    <property type="project" value="TreeGrafter"/>
</dbReference>
<dbReference type="GO" id="GO:0005886">
    <property type="term" value="C:plasma membrane"/>
    <property type="evidence" value="ECO:0007669"/>
    <property type="project" value="TreeGrafter"/>
</dbReference>
<dbReference type="GO" id="GO:0050793">
    <property type="term" value="P:regulation of developmental process"/>
    <property type="evidence" value="ECO:0007669"/>
    <property type="project" value="UniProtKB-ARBA"/>
</dbReference>
<evidence type="ECO:0000256" key="20">
    <source>
        <dbReference type="SAM" id="MobiDB-lite"/>
    </source>
</evidence>
<dbReference type="GO" id="GO:0004722">
    <property type="term" value="F:protein serine/threonine phosphatase activity"/>
    <property type="evidence" value="ECO:0007669"/>
    <property type="project" value="UniProtKB-EC"/>
</dbReference>
<evidence type="ECO:0000256" key="13">
    <source>
        <dbReference type="ARBA" id="ARBA00043734"/>
    </source>
</evidence>
<dbReference type="EC" id="3.1.3.67" evidence="3"/>
<comment type="catalytic activity">
    <reaction evidence="18">
        <text>O-phospho-L-threonyl-[protein] + H2O = L-threonyl-[protein] + phosphate</text>
        <dbReference type="Rhea" id="RHEA:47004"/>
        <dbReference type="Rhea" id="RHEA-COMP:11060"/>
        <dbReference type="Rhea" id="RHEA-COMP:11605"/>
        <dbReference type="ChEBI" id="CHEBI:15377"/>
        <dbReference type="ChEBI" id="CHEBI:30013"/>
        <dbReference type="ChEBI" id="CHEBI:43474"/>
        <dbReference type="ChEBI" id="CHEBI:61977"/>
        <dbReference type="EC" id="3.1.3.16"/>
    </reaction>
    <physiologicalReaction direction="left-to-right" evidence="18">
        <dbReference type="Rhea" id="RHEA:47005"/>
    </physiologicalReaction>
</comment>
<evidence type="ECO:0000256" key="17">
    <source>
        <dbReference type="ARBA" id="ARBA00047986"/>
    </source>
</evidence>
<dbReference type="PANTHER" id="PTHR12305">
    <property type="entry name" value="PHOSPHATASE WITH HOMOLOGY TO TENSIN"/>
    <property type="match status" value="1"/>
</dbReference>
<comment type="catalytic activity">
    <reaction evidence="17">
        <text>O-phospho-L-seryl-[protein] + H2O = L-seryl-[protein] + phosphate</text>
        <dbReference type="Rhea" id="RHEA:20629"/>
        <dbReference type="Rhea" id="RHEA-COMP:9863"/>
        <dbReference type="Rhea" id="RHEA-COMP:11604"/>
        <dbReference type="ChEBI" id="CHEBI:15377"/>
        <dbReference type="ChEBI" id="CHEBI:29999"/>
        <dbReference type="ChEBI" id="CHEBI:43474"/>
        <dbReference type="ChEBI" id="CHEBI:83421"/>
        <dbReference type="EC" id="3.1.3.16"/>
    </reaction>
    <physiologicalReaction direction="left-to-right" evidence="17">
        <dbReference type="Rhea" id="RHEA:20630"/>
    </physiologicalReaction>
</comment>
<keyword evidence="9" id="KW-0443">Lipid metabolism</keyword>
<dbReference type="GO" id="GO:0004725">
    <property type="term" value="F:protein tyrosine phosphatase activity"/>
    <property type="evidence" value="ECO:0007669"/>
    <property type="project" value="UniProtKB-EC"/>
</dbReference>
<dbReference type="GO" id="GO:0042995">
    <property type="term" value="C:cell projection"/>
    <property type="evidence" value="ECO:0007669"/>
    <property type="project" value="UniProtKB-ARBA"/>
</dbReference>
<feature type="compositionally biased region" description="Acidic residues" evidence="20">
    <location>
        <begin position="429"/>
        <end position="444"/>
    </location>
</feature>
<keyword evidence="8" id="KW-0904">Protein phosphatase</keyword>
<dbReference type="GO" id="GO:0005829">
    <property type="term" value="C:cytosol"/>
    <property type="evidence" value="ECO:0007669"/>
    <property type="project" value="TreeGrafter"/>
</dbReference>
<evidence type="ECO:0000256" key="11">
    <source>
        <dbReference type="ARBA" id="ARBA00034268"/>
    </source>
</evidence>
<evidence type="ECO:0000256" key="9">
    <source>
        <dbReference type="ARBA" id="ARBA00023098"/>
    </source>
</evidence>
<evidence type="ECO:0000256" key="3">
    <source>
        <dbReference type="ARBA" id="ARBA00013015"/>
    </source>
</evidence>
<comment type="catalytic activity">
    <reaction evidence="11">
        <text>1,2-dioctanoyl-sn-glycero-3-phospho-(1D-myo-inositol-3,4,5-trisphosphate) + H2O = 1,2-dioctanoyl-sn-glycero-3-phospho-(1D-myo-inositol-4,5-bisphosphate) + phosphate</text>
        <dbReference type="Rhea" id="RHEA:43552"/>
        <dbReference type="ChEBI" id="CHEBI:15377"/>
        <dbReference type="ChEBI" id="CHEBI:43474"/>
        <dbReference type="ChEBI" id="CHEBI:83416"/>
        <dbReference type="ChEBI" id="CHEBI:83419"/>
    </reaction>
    <physiologicalReaction direction="left-to-right" evidence="11">
        <dbReference type="Rhea" id="RHEA:43553"/>
    </physiologicalReaction>
</comment>
<dbReference type="PROSITE" id="PS00383">
    <property type="entry name" value="TYR_PHOSPHATASE_1"/>
    <property type="match status" value="1"/>
</dbReference>
<dbReference type="InterPro" id="IPR045101">
    <property type="entry name" value="PTP_PTEN"/>
</dbReference>
<dbReference type="Gene3D" id="3.90.190.10">
    <property type="entry name" value="Protein tyrosine phosphatase superfamily"/>
    <property type="match status" value="1"/>
</dbReference>
<dbReference type="GO" id="GO:0005634">
    <property type="term" value="C:nucleus"/>
    <property type="evidence" value="ECO:0007669"/>
    <property type="project" value="TreeGrafter"/>
</dbReference>
<name>A0AA35RT17_GEOBA</name>
<dbReference type="Proteomes" id="UP001174909">
    <property type="component" value="Unassembled WGS sequence"/>
</dbReference>
<evidence type="ECO:0000259" key="21">
    <source>
        <dbReference type="PROSITE" id="PS50056"/>
    </source>
</evidence>
<dbReference type="GO" id="GO:0046856">
    <property type="term" value="P:phosphatidylinositol dephosphorylation"/>
    <property type="evidence" value="ECO:0007669"/>
    <property type="project" value="TreeGrafter"/>
</dbReference>
<comment type="caution">
    <text evidence="24">The sequence shown here is derived from an EMBL/GenBank/DDBJ whole genome shotgun (WGS) entry which is preliminary data.</text>
</comment>
<dbReference type="SUPFAM" id="SSF49562">
    <property type="entry name" value="C2 domain (Calcium/lipid-binding domain, CaLB)"/>
    <property type="match status" value="1"/>
</dbReference>
<dbReference type="GO" id="GO:0048870">
    <property type="term" value="P:cell motility"/>
    <property type="evidence" value="ECO:0007669"/>
    <property type="project" value="TreeGrafter"/>
</dbReference>